<reference evidence="4" key="1">
    <citation type="submission" date="2025-08" db="UniProtKB">
        <authorList>
            <consortium name="RefSeq"/>
        </authorList>
    </citation>
    <scope>IDENTIFICATION</scope>
</reference>
<protein>
    <submittedName>
        <fullName evidence="4">Zinc finger MIZ domain-containing protein 2-like</fullName>
    </submittedName>
</protein>
<feature type="compositionally biased region" description="Low complexity" evidence="1">
    <location>
        <begin position="269"/>
        <end position="280"/>
    </location>
</feature>
<evidence type="ECO:0000256" key="1">
    <source>
        <dbReference type="SAM" id="MobiDB-lite"/>
    </source>
</evidence>
<dbReference type="GO" id="GO:0061665">
    <property type="term" value="F:SUMO ligase activity"/>
    <property type="evidence" value="ECO:0007669"/>
    <property type="project" value="TreeGrafter"/>
</dbReference>
<sequence>MNPLNQMKAGLANNPHSDGSYPYDPSSWQQPTNQPTGSLSVVTTVWGVTNPSASQGLGGGVMGPGANPGGGPMMQGPGGSGMAGGPGGYMGQQGYGEPSKGYMTQGMYGRTGGAYTGGPGGYTGSYPSNPGGSRGSADFTQAAAAAAVAAAAATATATATATVAAIQEKQNQEMNYGQMGGPAYNNQFMAHSGPRGPPGMAPGGMGPGPGPARGPPSMGPMYGPGGGPQRVPQHPNYGPGPQQGHLRPPQGLKRPYSSESFPGMSQQYGVPVGSSVNVMPGPGGGGGSMPGSAGGGHGGPYSGPNMQYHPGPAGPGPAPPRSGSSPSYQSHKMPLPPQYPPSGPPSSQYYKQDQFNGQGGLNTLTAGGAGGVYNSFNQPSGPGRGLPGYPSSPVPGNPTPPVTPSSSMAPPYMSPGSGDVKPTPSPFLPDIKPNIAGLAPPPPTGNPSDDLRLTFPVRDGVVLEPFRLEHNLAVSNHVFQLRESVYKTLIMRCCVCVRACVRACVCVCSKTALLEGLEVDQYMLGILIYVQNSEYEEITIDPVCSWKPVPVKPDLHVKEEPDGPVLKRCRTLSPSHMVMPNVMEMIASLGPTPSSSSSSSTSAVPPSSSSSSPMPYPSLPGGGGGSNSSTTPEYPGPGSAPSFPTLSAPFSDFSGPGTPSIGGDFSSPGPPPLSYQSELSSALLTADKPPPHPLAGQMPGSGRMDSTSHGAPLQQQSQGLHGNSQMGGGNQMMQRSNQNPRLQGDGSFGLGGPADVPETSLDLLPELTNPDELLSYLGPPDLPSNNNDDLLSLFENN</sequence>
<dbReference type="InterPro" id="IPR057847">
    <property type="entry name" value="ZMIZ1/ZMIZ2_GBD-like"/>
</dbReference>
<feature type="compositionally biased region" description="Polar residues" evidence="1">
    <location>
        <begin position="26"/>
        <end position="38"/>
    </location>
</feature>
<feature type="region of interest" description="Disordered" evidence="1">
    <location>
        <begin position="193"/>
        <end position="450"/>
    </location>
</feature>
<proteinExistence type="predicted"/>
<dbReference type="AlphaFoldDB" id="A0A9Y6JI55"/>
<feature type="domain" description="ZMIZ1/ZMIZ2 GBD-like" evidence="2">
    <location>
        <begin position="452"/>
        <end position="492"/>
    </location>
</feature>
<feature type="region of interest" description="Disordered" evidence="1">
    <location>
        <begin position="53"/>
        <end position="92"/>
    </location>
</feature>
<feature type="compositionally biased region" description="Polar residues" evidence="1">
    <location>
        <begin position="704"/>
        <end position="721"/>
    </location>
</feature>
<dbReference type="GO" id="GO:0003712">
    <property type="term" value="F:transcription coregulator activity"/>
    <property type="evidence" value="ECO:0007669"/>
    <property type="project" value="TreeGrafter"/>
</dbReference>
<feature type="compositionally biased region" description="Gly residues" evidence="1">
    <location>
        <begin position="56"/>
        <end position="92"/>
    </location>
</feature>
<dbReference type="RefSeq" id="XP_013770378.1">
    <property type="nucleotide sequence ID" value="XM_013914924.1"/>
</dbReference>
<feature type="compositionally biased region" description="Polar residues" evidence="1">
    <location>
        <begin position="674"/>
        <end position="683"/>
    </location>
</feature>
<feature type="region of interest" description="Disordered" evidence="1">
    <location>
        <begin position="587"/>
        <end position="797"/>
    </location>
</feature>
<dbReference type="GO" id="GO:0000785">
    <property type="term" value="C:chromatin"/>
    <property type="evidence" value="ECO:0007669"/>
    <property type="project" value="TreeGrafter"/>
</dbReference>
<dbReference type="Pfam" id="PF25527">
    <property type="entry name" value="GBD-like_ZMIZ1_ZMIZ2"/>
    <property type="match status" value="1"/>
</dbReference>
<accession>A0A9Y6JI55</accession>
<gene>
    <name evidence="4" type="primary">LOC102197076</name>
</gene>
<organism evidence="3 4">
    <name type="scientific">Pundamilia nyererei</name>
    <dbReference type="NCBI Taxonomy" id="303518"/>
    <lineage>
        <taxon>Eukaryota</taxon>
        <taxon>Metazoa</taxon>
        <taxon>Chordata</taxon>
        <taxon>Craniata</taxon>
        <taxon>Vertebrata</taxon>
        <taxon>Euteleostomi</taxon>
        <taxon>Actinopterygii</taxon>
        <taxon>Neopterygii</taxon>
        <taxon>Teleostei</taxon>
        <taxon>Neoteleostei</taxon>
        <taxon>Acanthomorphata</taxon>
        <taxon>Ovalentaria</taxon>
        <taxon>Cichlomorphae</taxon>
        <taxon>Cichliformes</taxon>
        <taxon>Cichlidae</taxon>
        <taxon>African cichlids</taxon>
        <taxon>Pseudocrenilabrinae</taxon>
        <taxon>Haplochromini</taxon>
        <taxon>Pundamilia</taxon>
    </lineage>
</organism>
<feature type="compositionally biased region" description="Low complexity" evidence="1">
    <location>
        <begin position="404"/>
        <end position="418"/>
    </location>
</feature>
<feature type="compositionally biased region" description="Pro residues" evidence="1">
    <location>
        <begin position="390"/>
        <end position="403"/>
    </location>
</feature>
<feature type="compositionally biased region" description="Low complexity" evidence="1">
    <location>
        <begin position="783"/>
        <end position="797"/>
    </location>
</feature>
<evidence type="ECO:0000259" key="2">
    <source>
        <dbReference type="Pfam" id="PF25527"/>
    </source>
</evidence>
<dbReference type="GO" id="GO:0006357">
    <property type="term" value="P:regulation of transcription by RNA polymerase II"/>
    <property type="evidence" value="ECO:0007669"/>
    <property type="project" value="TreeGrafter"/>
</dbReference>
<dbReference type="PANTHER" id="PTHR10782">
    <property type="entry name" value="ZINC FINGER MIZ DOMAIN-CONTAINING PROTEIN"/>
    <property type="match status" value="1"/>
</dbReference>
<keyword evidence="3" id="KW-1185">Reference proteome</keyword>
<name>A0A9Y6JI55_9CICH</name>
<feature type="compositionally biased region" description="Pro residues" evidence="1">
    <location>
        <begin position="334"/>
        <end position="344"/>
    </location>
</feature>
<evidence type="ECO:0000313" key="4">
    <source>
        <dbReference type="RefSeq" id="XP_013770378.1"/>
    </source>
</evidence>
<evidence type="ECO:0000313" key="3">
    <source>
        <dbReference type="Proteomes" id="UP000695023"/>
    </source>
</evidence>
<feature type="compositionally biased region" description="Polar residues" evidence="1">
    <location>
        <begin position="257"/>
        <end position="268"/>
    </location>
</feature>
<dbReference type="PANTHER" id="PTHR10782:SF38">
    <property type="entry name" value="ZINC FINGER MIZ DOMAIN-CONTAINING PROTEIN 2"/>
    <property type="match status" value="1"/>
</dbReference>
<feature type="compositionally biased region" description="Pro residues" evidence="1">
    <location>
        <begin position="208"/>
        <end position="218"/>
    </location>
</feature>
<dbReference type="Gene3D" id="3.30.40.10">
    <property type="entry name" value="Zinc/RING finger domain, C3HC4 (zinc finger)"/>
    <property type="match status" value="1"/>
</dbReference>
<feature type="compositionally biased region" description="Low complexity" evidence="1">
    <location>
        <begin position="588"/>
        <end position="613"/>
    </location>
</feature>
<dbReference type="InterPro" id="IPR013083">
    <property type="entry name" value="Znf_RING/FYVE/PHD"/>
</dbReference>
<feature type="compositionally biased region" description="Gly residues" evidence="1">
    <location>
        <begin position="281"/>
        <end position="301"/>
    </location>
</feature>
<dbReference type="Proteomes" id="UP000695023">
    <property type="component" value="Unplaced"/>
</dbReference>
<dbReference type="GO" id="GO:0016925">
    <property type="term" value="P:protein sumoylation"/>
    <property type="evidence" value="ECO:0007669"/>
    <property type="project" value="TreeGrafter"/>
</dbReference>
<dbReference type="GeneID" id="102197076"/>
<feature type="region of interest" description="Disordered" evidence="1">
    <location>
        <begin position="1"/>
        <end position="38"/>
    </location>
</feature>